<evidence type="ECO:0000313" key="3">
    <source>
        <dbReference type="Proteomes" id="UP000777935"/>
    </source>
</evidence>
<dbReference type="Pfam" id="PF12708">
    <property type="entry name" value="Pect-lyase_RHGA_epim"/>
    <property type="match status" value="1"/>
</dbReference>
<comment type="caution">
    <text evidence="2">The sequence shown here is derived from an EMBL/GenBank/DDBJ whole genome shotgun (WGS) entry which is preliminary data.</text>
</comment>
<evidence type="ECO:0000313" key="2">
    <source>
        <dbReference type="EMBL" id="NSX54319.1"/>
    </source>
</evidence>
<dbReference type="Proteomes" id="UP000777935">
    <property type="component" value="Unassembled WGS sequence"/>
</dbReference>
<dbReference type="Gene3D" id="2.160.20.10">
    <property type="entry name" value="Single-stranded right-handed beta-helix, Pectin lyase-like"/>
    <property type="match status" value="1"/>
</dbReference>
<feature type="domain" description="Rhamnogalacturonase A/B/Epimerase-like pectate lyase" evidence="1">
    <location>
        <begin position="190"/>
        <end position="246"/>
    </location>
</feature>
<dbReference type="EMBL" id="JABUFE010000002">
    <property type="protein sequence ID" value="NSX54319.1"/>
    <property type="molecule type" value="Genomic_DNA"/>
</dbReference>
<accession>A0ABX2IN62</accession>
<dbReference type="InterPro" id="IPR024535">
    <property type="entry name" value="RHGA/B-epi-like_pectate_lyase"/>
</dbReference>
<name>A0ABX2IN62_9RHOB</name>
<dbReference type="InterPro" id="IPR012334">
    <property type="entry name" value="Pectin_lyas_fold"/>
</dbReference>
<dbReference type="SUPFAM" id="SSF51126">
    <property type="entry name" value="Pectin lyase-like"/>
    <property type="match status" value="1"/>
</dbReference>
<dbReference type="InterPro" id="IPR011050">
    <property type="entry name" value="Pectin_lyase_fold/virulence"/>
</dbReference>
<dbReference type="RefSeq" id="WP_174136198.1">
    <property type="nucleotide sequence ID" value="NZ_JABUFE010000002.1"/>
</dbReference>
<reference evidence="2 3" key="1">
    <citation type="submission" date="2020-06" db="EMBL/GenBank/DDBJ databases">
        <title>Sulfitobacter algicola sp. nov., isolated from green algae.</title>
        <authorList>
            <person name="Wang C."/>
        </authorList>
    </citation>
    <scope>NUCLEOTIDE SEQUENCE [LARGE SCALE GENOMIC DNA]</scope>
    <source>
        <strain evidence="2 3">1151</strain>
    </source>
</reference>
<sequence>MNKAITDGLVFMPAAFEFGLDQWSSGDGTPGSDTYDNAPNAAFVPSDQDFGGCIEMLKTEFDVQKLRYMGQTPLLPGCYLRITARIKAIAGNLPSIRIAGWAAGTNGAHIDGLVEVGPSVTLQSYGNIVEVSAIVGTGTRNGVDMAWGSDAIYGHFGLDLTGPAGGVVRIDDLIIEDISSAFLRDMFDVVDIRDYGAIGDGLTDAALALEAADAAANGRVVLVPAGTYFLDRNVTIDSRIRFEGRVVMPTNRRLSLRKNFDLPTYIEAFKDEQIALEKALQALMNSVDHESLDMGGRRVQIDRPVDVQAAVENRDAYEIRRVLRNGQIEASASSNWDTIVVSSSASYAIQNPTTLSNVANVANIEVGSLIEGNGVGREVYVSDRNISAGTLTLSKPLYGASSSQTYSFKRFKYLIDFIGFERSSRFVLDSLELQCSGRCSGVMLAKGGSIFEIINCTINKPMDRGITSTGTACQGMIIDGCQFLSNETSVRVQDRTTIGLNANANDVKIRNSRVMKFKHFAVLGGTGNLIVGNHWFQGDDEPNGLGIGGMIFTTPNVKTAITGNYIDNNFIEWTNEHDATPEYAAQFSFGGMTVTGNIFTCNDVTKDFNFFVVKPYGAGHFIHGLNLSCNVFKSLNGNITRVEKVDDSFAELNYLRMRNVVIEANTFNSVDEQTQNPVSLKHQQNSDQRSWTIPFAPYLPFGGRARWCEGIVADGPIISGSNNQVFATPYADLNQGSNNDQIRLTWPQACRGNVMITARVDNPQ</sequence>
<protein>
    <submittedName>
        <fullName evidence="2">Right-handed parallel beta-helix repeat-containing protein</fullName>
    </submittedName>
</protein>
<gene>
    <name evidence="2" type="ORF">HRQ87_05850</name>
</gene>
<proteinExistence type="predicted"/>
<evidence type="ECO:0000259" key="1">
    <source>
        <dbReference type="Pfam" id="PF12708"/>
    </source>
</evidence>
<keyword evidence="3" id="KW-1185">Reference proteome</keyword>
<organism evidence="2 3">
    <name type="scientific">Parasulfitobacter algicola</name>
    <dbReference type="NCBI Taxonomy" id="2614809"/>
    <lineage>
        <taxon>Bacteria</taxon>
        <taxon>Pseudomonadati</taxon>
        <taxon>Pseudomonadota</taxon>
        <taxon>Alphaproteobacteria</taxon>
        <taxon>Rhodobacterales</taxon>
        <taxon>Roseobacteraceae</taxon>
        <taxon>Parasulfitobacter</taxon>
    </lineage>
</organism>